<dbReference type="Proteomes" id="UP001370490">
    <property type="component" value="Unassembled WGS sequence"/>
</dbReference>
<comment type="caution">
    <text evidence="1">The sequence shown here is derived from an EMBL/GenBank/DDBJ whole genome shotgun (WGS) entry which is preliminary data.</text>
</comment>
<protein>
    <submittedName>
        <fullName evidence="1">Uncharacterized protein</fullName>
    </submittedName>
</protein>
<organism evidence="1 2">
    <name type="scientific">Dillenia turbinata</name>
    <dbReference type="NCBI Taxonomy" id="194707"/>
    <lineage>
        <taxon>Eukaryota</taxon>
        <taxon>Viridiplantae</taxon>
        <taxon>Streptophyta</taxon>
        <taxon>Embryophyta</taxon>
        <taxon>Tracheophyta</taxon>
        <taxon>Spermatophyta</taxon>
        <taxon>Magnoliopsida</taxon>
        <taxon>eudicotyledons</taxon>
        <taxon>Gunneridae</taxon>
        <taxon>Pentapetalae</taxon>
        <taxon>Dilleniales</taxon>
        <taxon>Dilleniaceae</taxon>
        <taxon>Dillenia</taxon>
    </lineage>
</organism>
<dbReference type="AlphaFoldDB" id="A0AAN8VVW4"/>
<accession>A0AAN8VVW4</accession>
<evidence type="ECO:0000313" key="2">
    <source>
        <dbReference type="Proteomes" id="UP001370490"/>
    </source>
</evidence>
<name>A0AAN8VVW4_9MAGN</name>
<evidence type="ECO:0000313" key="1">
    <source>
        <dbReference type="EMBL" id="KAK6941888.1"/>
    </source>
</evidence>
<keyword evidence="2" id="KW-1185">Reference proteome</keyword>
<dbReference type="EMBL" id="JBAMMX010000004">
    <property type="protein sequence ID" value="KAK6941888.1"/>
    <property type="molecule type" value="Genomic_DNA"/>
</dbReference>
<sequence length="102" mass="11408">MLKNSNLEKAHLREMGGPEIATPAPRNWRFIDVSAAGSSAHLEHNKSTTGTGCYRCERGRELLLRKYIRINVQVNVKGRTLNSFSSSLEGNAWPLGLEKIEK</sequence>
<reference evidence="1 2" key="1">
    <citation type="submission" date="2023-12" db="EMBL/GenBank/DDBJ databases">
        <title>A high-quality genome assembly for Dillenia turbinata (Dilleniales).</title>
        <authorList>
            <person name="Chanderbali A."/>
        </authorList>
    </citation>
    <scope>NUCLEOTIDE SEQUENCE [LARGE SCALE GENOMIC DNA]</scope>
    <source>
        <strain evidence="1">LSX21</strain>
        <tissue evidence="1">Leaf</tissue>
    </source>
</reference>
<gene>
    <name evidence="1" type="ORF">RJ641_027265</name>
</gene>
<proteinExistence type="predicted"/>